<sequence>MWGDSRSSHAQAAWGHVQWHSETKTLEWTTATEHWTGNVLCVTTSPRWLVLGLSWGLRFLIILLPILAWAHDAFRPLVALVFYATMQAWTQPIITMRYECLMPEGRRRIFVIHQEH</sequence>
<keyword evidence="1" id="KW-1133">Transmembrane helix</keyword>
<dbReference type="Proteomes" id="UP000241848">
    <property type="component" value="Unassembled WGS sequence"/>
</dbReference>
<reference evidence="2 3" key="1">
    <citation type="journal article" date="2014" name="BMC Genomics">
        <title>Comparison of environmental and isolate Sulfobacillus genomes reveals diverse carbon, sulfur, nitrogen, and hydrogen metabolisms.</title>
        <authorList>
            <person name="Justice N.B."/>
            <person name="Norman A."/>
            <person name="Brown C.T."/>
            <person name="Singh A."/>
            <person name="Thomas B.C."/>
            <person name="Banfield J.F."/>
        </authorList>
    </citation>
    <scope>NUCLEOTIDE SEQUENCE [LARGE SCALE GENOMIC DNA]</scope>
    <source>
        <strain evidence="2">AMDSBA3</strain>
    </source>
</reference>
<dbReference type="EMBL" id="PXYV01000092">
    <property type="protein sequence ID" value="PSR20049.1"/>
    <property type="molecule type" value="Genomic_DNA"/>
</dbReference>
<keyword evidence="1" id="KW-0812">Transmembrane</keyword>
<gene>
    <name evidence="2" type="ORF">C7B45_16805</name>
</gene>
<evidence type="ECO:0000256" key="1">
    <source>
        <dbReference type="SAM" id="Phobius"/>
    </source>
</evidence>
<comment type="caution">
    <text evidence="2">The sequence shown here is derived from an EMBL/GenBank/DDBJ whole genome shotgun (WGS) entry which is preliminary data.</text>
</comment>
<evidence type="ECO:0000313" key="2">
    <source>
        <dbReference type="EMBL" id="PSR20049.1"/>
    </source>
</evidence>
<proteinExistence type="predicted"/>
<protein>
    <submittedName>
        <fullName evidence="2">Uncharacterized protein</fullName>
    </submittedName>
</protein>
<accession>A0A2T2WCU9</accession>
<dbReference type="AlphaFoldDB" id="A0A2T2WCU9"/>
<feature type="transmembrane region" description="Helical" evidence="1">
    <location>
        <begin position="48"/>
        <end position="71"/>
    </location>
</feature>
<evidence type="ECO:0000313" key="3">
    <source>
        <dbReference type="Proteomes" id="UP000241848"/>
    </source>
</evidence>
<organism evidence="2 3">
    <name type="scientific">Sulfobacillus acidophilus</name>
    <dbReference type="NCBI Taxonomy" id="53633"/>
    <lineage>
        <taxon>Bacteria</taxon>
        <taxon>Bacillati</taxon>
        <taxon>Bacillota</taxon>
        <taxon>Clostridia</taxon>
        <taxon>Eubacteriales</taxon>
        <taxon>Clostridiales Family XVII. Incertae Sedis</taxon>
        <taxon>Sulfobacillus</taxon>
    </lineage>
</organism>
<name>A0A2T2WCU9_9FIRM</name>
<keyword evidence="1" id="KW-0472">Membrane</keyword>